<evidence type="ECO:0000256" key="1">
    <source>
        <dbReference type="ARBA" id="ARBA00023015"/>
    </source>
</evidence>
<feature type="domain" description="HTH iclR-type" evidence="4">
    <location>
        <begin position="19"/>
        <end position="78"/>
    </location>
</feature>
<dbReference type="RefSeq" id="WP_094662189.1">
    <property type="nucleotide sequence ID" value="NZ_MWWV01000003.1"/>
</dbReference>
<gene>
    <name evidence="7" type="ORF">BTIS_0406</name>
    <name evidence="6" type="ORF">EMO89_11695</name>
</gene>
<dbReference type="Gene3D" id="1.10.10.10">
    <property type="entry name" value="Winged helix-like DNA-binding domain superfamily/Winged helix DNA-binding domain"/>
    <property type="match status" value="1"/>
</dbReference>
<dbReference type="InterPro" id="IPR014757">
    <property type="entry name" value="Tscrpt_reg_IclR_C"/>
</dbReference>
<proteinExistence type="predicted"/>
<dbReference type="SMART" id="SM00346">
    <property type="entry name" value="HTH_ICLR"/>
    <property type="match status" value="1"/>
</dbReference>
<dbReference type="OrthoDB" id="8479143at2"/>
<evidence type="ECO:0000313" key="9">
    <source>
        <dbReference type="Proteomes" id="UP000412028"/>
    </source>
</evidence>
<dbReference type="PROSITE" id="PS51078">
    <property type="entry name" value="ICLR_ED"/>
    <property type="match status" value="1"/>
</dbReference>
<evidence type="ECO:0000259" key="4">
    <source>
        <dbReference type="PROSITE" id="PS51077"/>
    </source>
</evidence>
<dbReference type="Gene3D" id="3.30.450.40">
    <property type="match status" value="1"/>
</dbReference>
<dbReference type="PANTHER" id="PTHR30136">
    <property type="entry name" value="HELIX-TURN-HELIX TRANSCRIPTIONAL REGULATOR, ICLR FAMILY"/>
    <property type="match status" value="1"/>
</dbReference>
<dbReference type="InterPro" id="IPR036388">
    <property type="entry name" value="WH-like_DNA-bd_sf"/>
</dbReference>
<accession>A0A261FI43</accession>
<keyword evidence="1" id="KW-0805">Transcription regulation</keyword>
<evidence type="ECO:0000313" key="7">
    <source>
        <dbReference type="EMBL" id="OZG58685.1"/>
    </source>
</evidence>
<dbReference type="SUPFAM" id="SSF46785">
    <property type="entry name" value="Winged helix' DNA-binding domain"/>
    <property type="match status" value="1"/>
</dbReference>
<evidence type="ECO:0000256" key="2">
    <source>
        <dbReference type="ARBA" id="ARBA00023125"/>
    </source>
</evidence>
<dbReference type="SUPFAM" id="SSF55781">
    <property type="entry name" value="GAF domain-like"/>
    <property type="match status" value="1"/>
</dbReference>
<dbReference type="Proteomes" id="UP000412028">
    <property type="component" value="Unassembled WGS sequence"/>
</dbReference>
<dbReference type="PROSITE" id="PS51077">
    <property type="entry name" value="HTH_ICLR"/>
    <property type="match status" value="1"/>
</dbReference>
<dbReference type="EMBL" id="RZUI01000027">
    <property type="protein sequence ID" value="KAA8826306.1"/>
    <property type="molecule type" value="Genomic_DNA"/>
</dbReference>
<evidence type="ECO:0000256" key="3">
    <source>
        <dbReference type="ARBA" id="ARBA00023163"/>
    </source>
</evidence>
<feature type="domain" description="IclR-ED" evidence="5">
    <location>
        <begin position="79"/>
        <end position="263"/>
    </location>
</feature>
<evidence type="ECO:0000259" key="5">
    <source>
        <dbReference type="PROSITE" id="PS51078"/>
    </source>
</evidence>
<dbReference type="InterPro" id="IPR036390">
    <property type="entry name" value="WH_DNA-bd_sf"/>
</dbReference>
<dbReference type="GO" id="GO:0003700">
    <property type="term" value="F:DNA-binding transcription factor activity"/>
    <property type="evidence" value="ECO:0007669"/>
    <property type="project" value="TreeGrafter"/>
</dbReference>
<dbReference type="InterPro" id="IPR050707">
    <property type="entry name" value="HTH_MetabolicPath_Reg"/>
</dbReference>
<dbReference type="EMBL" id="MWWV01000003">
    <property type="protein sequence ID" value="OZG58685.1"/>
    <property type="molecule type" value="Genomic_DNA"/>
</dbReference>
<name>A0A261FI43_9BIFI</name>
<keyword evidence="3" id="KW-0804">Transcription</keyword>
<dbReference type="Pfam" id="PF09339">
    <property type="entry name" value="HTH_IclR"/>
    <property type="match status" value="1"/>
</dbReference>
<dbReference type="AlphaFoldDB" id="A0A261FI43"/>
<sequence length="272" mass="29245">MVENNAVRTDAQAAAPSGTRTLIHGIMVIRAVAAGATSLRAVVDATGLSRSTAHRLIQALRVERFLRENTDGGLQLGPALIELGFQALDSVSLQSIAHPILVDLAQQAKDTVHLAVEDSGMALYLDKIHGTRGIEIRSWIGARMPLTYTGIGKALLLDSPKRWRSQYVQDRNLTGRDPEHDYADESAFASAMAKFAEQGFAYDLEENEPGVRCVSAPVRDGRGEIVAAISVSAALPFMPPKRMKALGPLVVDAASRISAELGYNTSKNDSIE</sequence>
<dbReference type="Pfam" id="PF01614">
    <property type="entry name" value="IclR_C"/>
    <property type="match status" value="1"/>
</dbReference>
<evidence type="ECO:0000313" key="6">
    <source>
        <dbReference type="EMBL" id="KAA8826306.1"/>
    </source>
</evidence>
<organism evidence="7 8">
    <name type="scientific">Bifidobacterium tissieri</name>
    <dbReference type="NCBI Taxonomy" id="1630162"/>
    <lineage>
        <taxon>Bacteria</taxon>
        <taxon>Bacillati</taxon>
        <taxon>Actinomycetota</taxon>
        <taxon>Actinomycetes</taxon>
        <taxon>Bifidobacteriales</taxon>
        <taxon>Bifidobacteriaceae</taxon>
        <taxon>Bifidobacterium</taxon>
    </lineage>
</organism>
<dbReference type="GO" id="GO:0045892">
    <property type="term" value="P:negative regulation of DNA-templated transcription"/>
    <property type="evidence" value="ECO:0007669"/>
    <property type="project" value="TreeGrafter"/>
</dbReference>
<evidence type="ECO:0000313" key="8">
    <source>
        <dbReference type="Proteomes" id="UP000216444"/>
    </source>
</evidence>
<dbReference type="InterPro" id="IPR029016">
    <property type="entry name" value="GAF-like_dom_sf"/>
</dbReference>
<dbReference type="PANTHER" id="PTHR30136:SF35">
    <property type="entry name" value="HTH-TYPE TRANSCRIPTIONAL REGULATOR RV1719"/>
    <property type="match status" value="1"/>
</dbReference>
<reference evidence="7 8" key="1">
    <citation type="journal article" date="2017" name="BMC Genomics">
        <title>Comparative genomic and phylogenomic analyses of the Bifidobacteriaceae family.</title>
        <authorList>
            <person name="Lugli G.A."/>
            <person name="Milani C."/>
            <person name="Turroni F."/>
            <person name="Duranti S."/>
            <person name="Mancabelli L."/>
            <person name="Mangifesta M."/>
            <person name="Ferrario C."/>
            <person name="Modesto M."/>
            <person name="Mattarelli P."/>
            <person name="Jiri K."/>
            <person name="van Sinderen D."/>
            <person name="Ventura M."/>
        </authorList>
    </citation>
    <scope>NUCLEOTIDE SEQUENCE [LARGE SCALE GENOMIC DNA]</scope>
    <source>
        <strain evidence="7 8">DSM 100201</strain>
    </source>
</reference>
<reference evidence="6 9" key="2">
    <citation type="journal article" date="2019" name="Syst. Appl. Microbiol.">
        <title>Characterization of Bifidobacterium species in feaces of the Egyptian fruit bat: Description of B. vespertilionis sp. nov. and B. rousetti sp. nov.</title>
        <authorList>
            <person name="Modesto M."/>
            <person name="Satti M."/>
            <person name="Watanabe K."/>
            <person name="Puglisi E."/>
            <person name="Morelli L."/>
            <person name="Huang C.-H."/>
            <person name="Liou J.-S."/>
            <person name="Miyashita M."/>
            <person name="Tamura T."/>
            <person name="Saito S."/>
            <person name="Mori K."/>
            <person name="Huang L."/>
            <person name="Sciavilla P."/>
            <person name="Sandri C."/>
            <person name="Spiezio C."/>
            <person name="Vitali F."/>
            <person name="Cavalieri D."/>
            <person name="Perpetuini G."/>
            <person name="Tofalo R."/>
            <person name="Bonetti A."/>
            <person name="Arita M."/>
            <person name="Mattarelli P."/>
        </authorList>
    </citation>
    <scope>NUCLEOTIDE SEQUENCE [LARGE SCALE GENOMIC DNA]</scope>
    <source>
        <strain evidence="6 9">RST7</strain>
    </source>
</reference>
<keyword evidence="2" id="KW-0238">DNA-binding</keyword>
<comment type="caution">
    <text evidence="7">The sequence shown here is derived from an EMBL/GenBank/DDBJ whole genome shotgun (WGS) entry which is preliminary data.</text>
</comment>
<dbReference type="Proteomes" id="UP000216444">
    <property type="component" value="Unassembled WGS sequence"/>
</dbReference>
<dbReference type="InterPro" id="IPR005471">
    <property type="entry name" value="Tscrpt_reg_IclR_N"/>
</dbReference>
<protein>
    <submittedName>
        <fullName evidence="7">IclR family transcriptional regulator</fullName>
    </submittedName>
</protein>
<keyword evidence="8" id="KW-1185">Reference proteome</keyword>
<dbReference type="GO" id="GO:0003677">
    <property type="term" value="F:DNA binding"/>
    <property type="evidence" value="ECO:0007669"/>
    <property type="project" value="UniProtKB-KW"/>
</dbReference>